<dbReference type="PANTHER" id="PTHR24291:SF187">
    <property type="entry name" value="CYTOCHROME P450 4AE1-RELATED"/>
    <property type="match status" value="1"/>
</dbReference>
<dbReference type="SUPFAM" id="SSF48264">
    <property type="entry name" value="Cytochrome P450"/>
    <property type="match status" value="1"/>
</dbReference>
<dbReference type="PANTHER" id="PTHR24291">
    <property type="entry name" value="CYTOCHROME P450 FAMILY 4"/>
    <property type="match status" value="1"/>
</dbReference>
<sequence>MGVSVNAQEVEDSEYVKNVKSLCRTVTIRQSRFYERPDMLYWLFPNYYREKRAVKQIHNFTYSVINSRIQTLQNSTNDQNDSEGKAVPFLDMLLKSTVDGRPLTKEEVREEVDTFMFEGHDTTGSAISFALYLLASDQDVQDHALEEQKTIFCEDIHRPSTYNDLQQMKYLERVIKETLRLYPSVPFYGRKTDQPVIYKGNVIPEDIDIAVNAYEMHRDPEYFPNPDKFDPTRFEAMDGTKPYCFIPFSAGPRNCIGQKYAMLEMKSALSKILRAFRLLPTVPEHQIKLTSESVLKSYTGIYIRVLKRTF</sequence>
<keyword evidence="3 8" id="KW-0349">Heme</keyword>
<dbReference type="GO" id="GO:0004497">
    <property type="term" value="F:monooxygenase activity"/>
    <property type="evidence" value="ECO:0007669"/>
    <property type="project" value="UniProtKB-KW"/>
</dbReference>
<evidence type="ECO:0000256" key="1">
    <source>
        <dbReference type="ARBA" id="ARBA00001971"/>
    </source>
</evidence>
<dbReference type="InterPro" id="IPR002401">
    <property type="entry name" value="Cyt_P450_E_grp-I"/>
</dbReference>
<evidence type="ECO:0000256" key="9">
    <source>
        <dbReference type="RuleBase" id="RU000461"/>
    </source>
</evidence>
<evidence type="ECO:0000313" key="10">
    <source>
        <dbReference type="EMBL" id="VEN55909.1"/>
    </source>
</evidence>
<dbReference type="Proteomes" id="UP000410492">
    <property type="component" value="Unassembled WGS sequence"/>
</dbReference>
<keyword evidence="7 9" id="KW-0503">Monooxygenase</keyword>
<proteinExistence type="inferred from homology"/>
<dbReference type="EMBL" id="CAACVG010010469">
    <property type="protein sequence ID" value="VEN55909.1"/>
    <property type="molecule type" value="Genomic_DNA"/>
</dbReference>
<dbReference type="Pfam" id="PF00067">
    <property type="entry name" value="p450"/>
    <property type="match status" value="1"/>
</dbReference>
<dbReference type="InterPro" id="IPR050196">
    <property type="entry name" value="Cytochrome_P450_Monoox"/>
</dbReference>
<dbReference type="GO" id="GO:0020037">
    <property type="term" value="F:heme binding"/>
    <property type="evidence" value="ECO:0007669"/>
    <property type="project" value="InterPro"/>
</dbReference>
<keyword evidence="5 9" id="KW-0560">Oxidoreductase</keyword>
<dbReference type="InterPro" id="IPR036396">
    <property type="entry name" value="Cyt_P450_sf"/>
</dbReference>
<evidence type="ECO:0000256" key="7">
    <source>
        <dbReference type="ARBA" id="ARBA00023033"/>
    </source>
</evidence>
<dbReference type="OrthoDB" id="1470350at2759"/>
<organism evidence="10 11">
    <name type="scientific">Callosobruchus maculatus</name>
    <name type="common">Southern cowpea weevil</name>
    <name type="synonym">Pulse bruchid</name>
    <dbReference type="NCBI Taxonomy" id="64391"/>
    <lineage>
        <taxon>Eukaryota</taxon>
        <taxon>Metazoa</taxon>
        <taxon>Ecdysozoa</taxon>
        <taxon>Arthropoda</taxon>
        <taxon>Hexapoda</taxon>
        <taxon>Insecta</taxon>
        <taxon>Pterygota</taxon>
        <taxon>Neoptera</taxon>
        <taxon>Endopterygota</taxon>
        <taxon>Coleoptera</taxon>
        <taxon>Polyphaga</taxon>
        <taxon>Cucujiformia</taxon>
        <taxon>Chrysomeloidea</taxon>
        <taxon>Chrysomelidae</taxon>
        <taxon>Bruchinae</taxon>
        <taxon>Bruchini</taxon>
        <taxon>Callosobruchus</taxon>
    </lineage>
</organism>
<evidence type="ECO:0000256" key="5">
    <source>
        <dbReference type="ARBA" id="ARBA00023002"/>
    </source>
</evidence>
<evidence type="ECO:0000313" key="11">
    <source>
        <dbReference type="Proteomes" id="UP000410492"/>
    </source>
</evidence>
<dbReference type="PRINTS" id="PR00463">
    <property type="entry name" value="EP450I"/>
</dbReference>
<keyword evidence="11" id="KW-1185">Reference proteome</keyword>
<keyword evidence="6 8" id="KW-0408">Iron</keyword>
<dbReference type="AlphaFoldDB" id="A0A653D6U0"/>
<dbReference type="PROSITE" id="PS00086">
    <property type="entry name" value="CYTOCHROME_P450"/>
    <property type="match status" value="1"/>
</dbReference>
<dbReference type="Gene3D" id="1.10.630.10">
    <property type="entry name" value="Cytochrome P450"/>
    <property type="match status" value="1"/>
</dbReference>
<gene>
    <name evidence="10" type="ORF">CALMAC_LOCUS14957</name>
</gene>
<comment type="similarity">
    <text evidence="2 9">Belongs to the cytochrome P450 family.</text>
</comment>
<dbReference type="PRINTS" id="PR00385">
    <property type="entry name" value="P450"/>
</dbReference>
<keyword evidence="4 8" id="KW-0479">Metal-binding</keyword>
<accession>A0A653D6U0</accession>
<comment type="cofactor">
    <cofactor evidence="1 8">
        <name>heme</name>
        <dbReference type="ChEBI" id="CHEBI:30413"/>
    </cofactor>
</comment>
<evidence type="ECO:0000256" key="8">
    <source>
        <dbReference type="PIRSR" id="PIRSR602401-1"/>
    </source>
</evidence>
<evidence type="ECO:0008006" key="12">
    <source>
        <dbReference type="Google" id="ProtNLM"/>
    </source>
</evidence>
<feature type="binding site" description="axial binding residue" evidence="8">
    <location>
        <position position="255"/>
    </location>
    <ligand>
        <name>heme</name>
        <dbReference type="ChEBI" id="CHEBI:30413"/>
    </ligand>
    <ligandPart>
        <name>Fe</name>
        <dbReference type="ChEBI" id="CHEBI:18248"/>
    </ligandPart>
</feature>
<dbReference type="InterPro" id="IPR001128">
    <property type="entry name" value="Cyt_P450"/>
</dbReference>
<evidence type="ECO:0000256" key="4">
    <source>
        <dbReference type="ARBA" id="ARBA00022723"/>
    </source>
</evidence>
<protein>
    <recommendedName>
        <fullName evidence="12">Cytochrome P450</fullName>
    </recommendedName>
</protein>
<name>A0A653D6U0_CALMS</name>
<evidence type="ECO:0000256" key="6">
    <source>
        <dbReference type="ARBA" id="ARBA00023004"/>
    </source>
</evidence>
<evidence type="ECO:0000256" key="3">
    <source>
        <dbReference type="ARBA" id="ARBA00022617"/>
    </source>
</evidence>
<dbReference type="InterPro" id="IPR017972">
    <property type="entry name" value="Cyt_P450_CS"/>
</dbReference>
<reference evidence="10 11" key="1">
    <citation type="submission" date="2019-01" db="EMBL/GenBank/DDBJ databases">
        <authorList>
            <person name="Sayadi A."/>
        </authorList>
    </citation>
    <scope>NUCLEOTIDE SEQUENCE [LARGE SCALE GENOMIC DNA]</scope>
</reference>
<dbReference type="GO" id="GO:0016705">
    <property type="term" value="F:oxidoreductase activity, acting on paired donors, with incorporation or reduction of molecular oxygen"/>
    <property type="evidence" value="ECO:0007669"/>
    <property type="project" value="InterPro"/>
</dbReference>
<evidence type="ECO:0000256" key="2">
    <source>
        <dbReference type="ARBA" id="ARBA00010617"/>
    </source>
</evidence>
<dbReference type="GO" id="GO:0005506">
    <property type="term" value="F:iron ion binding"/>
    <property type="evidence" value="ECO:0007669"/>
    <property type="project" value="InterPro"/>
</dbReference>